<dbReference type="AlphaFoldDB" id="A0A4U5M5S9"/>
<name>A0A4U5M5S9_STECR</name>
<reference evidence="1 2" key="1">
    <citation type="journal article" date="2015" name="Genome Biol.">
        <title>Comparative genomics of Steinernema reveals deeply conserved gene regulatory networks.</title>
        <authorList>
            <person name="Dillman A.R."/>
            <person name="Macchietto M."/>
            <person name="Porter C.F."/>
            <person name="Rogers A."/>
            <person name="Williams B."/>
            <person name="Antoshechkin I."/>
            <person name="Lee M.M."/>
            <person name="Goodwin Z."/>
            <person name="Lu X."/>
            <person name="Lewis E.E."/>
            <person name="Goodrich-Blair H."/>
            <person name="Stock S.P."/>
            <person name="Adams B.J."/>
            <person name="Sternberg P.W."/>
            <person name="Mortazavi A."/>
        </authorList>
    </citation>
    <scope>NUCLEOTIDE SEQUENCE [LARGE SCALE GENOMIC DNA]</scope>
    <source>
        <strain evidence="1 2">ALL</strain>
    </source>
</reference>
<evidence type="ECO:0000313" key="1">
    <source>
        <dbReference type="EMBL" id="TKR64219.1"/>
    </source>
</evidence>
<dbReference type="EMBL" id="AZBU02000009">
    <property type="protein sequence ID" value="TKR64219.1"/>
    <property type="molecule type" value="Genomic_DNA"/>
</dbReference>
<sequence length="72" mass="8451">MASRIRQNITNLNFFKTHSKRRSNLHASEILATHSYTICLVLIGHRLKKTETQKTPQPNVKKLLNFRVHTLR</sequence>
<evidence type="ECO:0000313" key="2">
    <source>
        <dbReference type="Proteomes" id="UP000298663"/>
    </source>
</evidence>
<keyword evidence="2" id="KW-1185">Reference proteome</keyword>
<comment type="caution">
    <text evidence="1">The sequence shown here is derived from an EMBL/GenBank/DDBJ whole genome shotgun (WGS) entry which is preliminary data.</text>
</comment>
<organism evidence="1 2">
    <name type="scientific">Steinernema carpocapsae</name>
    <name type="common">Entomopathogenic nematode</name>
    <dbReference type="NCBI Taxonomy" id="34508"/>
    <lineage>
        <taxon>Eukaryota</taxon>
        <taxon>Metazoa</taxon>
        <taxon>Ecdysozoa</taxon>
        <taxon>Nematoda</taxon>
        <taxon>Chromadorea</taxon>
        <taxon>Rhabditida</taxon>
        <taxon>Tylenchina</taxon>
        <taxon>Panagrolaimomorpha</taxon>
        <taxon>Strongyloidoidea</taxon>
        <taxon>Steinernematidae</taxon>
        <taxon>Steinernema</taxon>
    </lineage>
</organism>
<gene>
    <name evidence="1" type="ORF">L596_024792</name>
</gene>
<proteinExistence type="predicted"/>
<reference evidence="1 2" key="2">
    <citation type="journal article" date="2019" name="G3 (Bethesda)">
        <title>Hybrid Assembly of the Genome of the Entomopathogenic Nematode Steinernema carpocapsae Identifies the X-Chromosome.</title>
        <authorList>
            <person name="Serra L."/>
            <person name="Macchietto M."/>
            <person name="Macias-Munoz A."/>
            <person name="McGill C.J."/>
            <person name="Rodriguez I.M."/>
            <person name="Rodriguez B."/>
            <person name="Murad R."/>
            <person name="Mortazavi A."/>
        </authorList>
    </citation>
    <scope>NUCLEOTIDE SEQUENCE [LARGE SCALE GENOMIC DNA]</scope>
    <source>
        <strain evidence="1 2">ALL</strain>
    </source>
</reference>
<accession>A0A4U5M5S9</accession>
<dbReference type="Proteomes" id="UP000298663">
    <property type="component" value="Unassembled WGS sequence"/>
</dbReference>
<protein>
    <submittedName>
        <fullName evidence="1">Uncharacterized protein</fullName>
    </submittedName>
</protein>